<dbReference type="PROSITE" id="PS50109">
    <property type="entry name" value="HIS_KIN"/>
    <property type="match status" value="1"/>
</dbReference>
<keyword evidence="4" id="KW-0418">Kinase</keyword>
<keyword evidence="7" id="KW-0547">Nucleotide-binding</keyword>
<dbReference type="GeneID" id="73045805"/>
<dbReference type="Proteomes" id="UP001595945">
    <property type="component" value="Unassembled WGS sequence"/>
</dbReference>
<dbReference type="GO" id="GO:0000160">
    <property type="term" value="P:phosphorelay signal transduction system"/>
    <property type="evidence" value="ECO:0007669"/>
    <property type="project" value="UniProtKB-KW"/>
</dbReference>
<dbReference type="GO" id="GO:0004673">
    <property type="term" value="F:protein histidine kinase activity"/>
    <property type="evidence" value="ECO:0007669"/>
    <property type="project" value="UniProtKB-EC"/>
</dbReference>
<dbReference type="PANTHER" id="PTHR43711:SF1">
    <property type="entry name" value="HISTIDINE KINASE 1"/>
    <property type="match status" value="1"/>
</dbReference>
<protein>
    <recommendedName>
        <fullName evidence="2">histidine kinase</fullName>
        <ecNumber evidence="2">2.7.13.3</ecNumber>
    </recommendedName>
</protein>
<dbReference type="EC" id="2.7.13.3" evidence="2"/>
<dbReference type="InterPro" id="IPR005467">
    <property type="entry name" value="His_kinase_dom"/>
</dbReference>
<evidence type="ECO:0000313" key="8">
    <source>
        <dbReference type="Proteomes" id="UP001595945"/>
    </source>
</evidence>
<evidence type="ECO:0000256" key="5">
    <source>
        <dbReference type="ARBA" id="ARBA00023012"/>
    </source>
</evidence>
<name>A0ABD5PXT8_9EURY</name>
<feature type="domain" description="Histidine kinase" evidence="6">
    <location>
        <begin position="1"/>
        <end position="96"/>
    </location>
</feature>
<dbReference type="Pfam" id="PF02518">
    <property type="entry name" value="HATPase_c"/>
    <property type="match status" value="1"/>
</dbReference>
<keyword evidence="3" id="KW-0808">Transferase</keyword>
<dbReference type="PANTHER" id="PTHR43711">
    <property type="entry name" value="TWO-COMPONENT HISTIDINE KINASE"/>
    <property type="match status" value="1"/>
</dbReference>
<dbReference type="InterPro" id="IPR036890">
    <property type="entry name" value="HATPase_C_sf"/>
</dbReference>
<gene>
    <name evidence="7" type="ORF">ACFO9K_02630</name>
</gene>
<dbReference type="Gene3D" id="3.30.565.10">
    <property type="entry name" value="Histidine kinase-like ATPase, C-terminal domain"/>
    <property type="match status" value="1"/>
</dbReference>
<dbReference type="EMBL" id="JBHSHT010000001">
    <property type="protein sequence ID" value="MFC4823152.1"/>
    <property type="molecule type" value="Genomic_DNA"/>
</dbReference>
<evidence type="ECO:0000256" key="4">
    <source>
        <dbReference type="ARBA" id="ARBA00022777"/>
    </source>
</evidence>
<evidence type="ECO:0000313" key="7">
    <source>
        <dbReference type="EMBL" id="MFC4823152.1"/>
    </source>
</evidence>
<evidence type="ECO:0000256" key="2">
    <source>
        <dbReference type="ARBA" id="ARBA00012438"/>
    </source>
</evidence>
<proteinExistence type="predicted"/>
<keyword evidence="5" id="KW-0902">Two-component regulatory system</keyword>
<comment type="caution">
    <text evidence="7">The sequence shown here is derived from an EMBL/GenBank/DDBJ whole genome shotgun (WGS) entry which is preliminary data.</text>
</comment>
<dbReference type="AlphaFoldDB" id="A0ABD5PXT8"/>
<dbReference type="InterPro" id="IPR050736">
    <property type="entry name" value="Sensor_HK_Regulatory"/>
</dbReference>
<organism evidence="7 8">
    <name type="scientific">Halorussus aquaticus</name>
    <dbReference type="NCBI Taxonomy" id="2953748"/>
    <lineage>
        <taxon>Archaea</taxon>
        <taxon>Methanobacteriati</taxon>
        <taxon>Methanobacteriota</taxon>
        <taxon>Stenosarchaea group</taxon>
        <taxon>Halobacteria</taxon>
        <taxon>Halobacteriales</taxon>
        <taxon>Haladaptataceae</taxon>
        <taxon>Halorussus</taxon>
    </lineage>
</organism>
<comment type="catalytic activity">
    <reaction evidence="1">
        <text>ATP + protein L-histidine = ADP + protein N-phospho-L-histidine.</text>
        <dbReference type="EC" id="2.7.13.3"/>
    </reaction>
</comment>
<evidence type="ECO:0000256" key="1">
    <source>
        <dbReference type="ARBA" id="ARBA00000085"/>
    </source>
</evidence>
<reference evidence="7 8" key="1">
    <citation type="journal article" date="2019" name="Int. J. Syst. Evol. Microbiol.">
        <title>The Global Catalogue of Microorganisms (GCM) 10K type strain sequencing project: providing services to taxonomists for standard genome sequencing and annotation.</title>
        <authorList>
            <consortium name="The Broad Institute Genomics Platform"/>
            <consortium name="The Broad Institute Genome Sequencing Center for Infectious Disease"/>
            <person name="Wu L."/>
            <person name="Ma J."/>
        </authorList>
    </citation>
    <scope>NUCLEOTIDE SEQUENCE [LARGE SCALE GENOMIC DNA]</scope>
    <source>
        <strain evidence="7 8">XZYJ18</strain>
    </source>
</reference>
<keyword evidence="8" id="KW-1185">Reference proteome</keyword>
<dbReference type="InterPro" id="IPR003594">
    <property type="entry name" value="HATPase_dom"/>
</dbReference>
<dbReference type="SUPFAM" id="SSF55874">
    <property type="entry name" value="ATPase domain of HSP90 chaperone/DNA topoisomerase II/histidine kinase"/>
    <property type="match status" value="1"/>
</dbReference>
<keyword evidence="7" id="KW-0067">ATP-binding</keyword>
<sequence>MNRIHFRHLLENLFTNAVEHADGCVTVRVGGLPSGFYVEDDGPGIPEAEREQVFEAGYTTDGIGFGLVFVAELADTYGWEYAITDGPDGGARFEFTGVDLVSATEGQRH</sequence>
<dbReference type="GO" id="GO:0005524">
    <property type="term" value="F:ATP binding"/>
    <property type="evidence" value="ECO:0007669"/>
    <property type="project" value="UniProtKB-KW"/>
</dbReference>
<evidence type="ECO:0000256" key="3">
    <source>
        <dbReference type="ARBA" id="ARBA00022679"/>
    </source>
</evidence>
<accession>A0ABD5PXT8</accession>
<dbReference type="RefSeq" id="WP_254267358.1">
    <property type="nucleotide sequence ID" value="NZ_CP100400.1"/>
</dbReference>
<dbReference type="CDD" id="cd00075">
    <property type="entry name" value="HATPase"/>
    <property type="match status" value="1"/>
</dbReference>
<evidence type="ECO:0000259" key="6">
    <source>
        <dbReference type="PROSITE" id="PS50109"/>
    </source>
</evidence>
<dbReference type="SMART" id="SM00387">
    <property type="entry name" value="HATPase_c"/>
    <property type="match status" value="1"/>
</dbReference>